<sequence>MRGRHDEEYVKVILNRSATLLSQAITMKPMSLLAVGHLGNTYLLHGELKLHVSCELRTLLAINNPIIGERPQGRVVNGLGDQFSSRAKILSLLVSACEEFEELLARSGQKYRLALSIDGDDVRSLHNWGLALSFRAQLIADIGPEAAFDADKPFLAAIKI</sequence>
<dbReference type="Proteomes" id="UP000515121">
    <property type="component" value="Unplaced"/>
</dbReference>
<keyword evidence="1" id="KW-1185">Reference proteome</keyword>
<dbReference type="RefSeq" id="XP_022777359.1">
    <property type="nucleotide sequence ID" value="XM_022921624.1"/>
</dbReference>
<dbReference type="KEGG" id="dzi:111318751"/>
<dbReference type="GeneID" id="111318751"/>
<reference evidence="2" key="1">
    <citation type="submission" date="2025-08" db="UniProtKB">
        <authorList>
            <consortium name="RefSeq"/>
        </authorList>
    </citation>
    <scope>IDENTIFICATION</scope>
    <source>
        <tissue evidence="2">Fruit stalk</tissue>
    </source>
</reference>
<evidence type="ECO:0000313" key="1">
    <source>
        <dbReference type="Proteomes" id="UP000515121"/>
    </source>
</evidence>
<dbReference type="AlphaFoldDB" id="A0A6P6BJS4"/>
<dbReference type="PANTHER" id="PTHR36888">
    <property type="entry name" value="TETRATRICOPEPTIDE-LIKE HELICAL DOMAIN-CONTAINING PROTEIN-RELATED"/>
    <property type="match status" value="1"/>
</dbReference>
<dbReference type="InterPro" id="IPR011990">
    <property type="entry name" value="TPR-like_helical_dom_sf"/>
</dbReference>
<dbReference type="OrthoDB" id="552664at2759"/>
<proteinExistence type="predicted"/>
<dbReference type="PANTHER" id="PTHR36888:SF2">
    <property type="entry name" value="TETRATRICOPEPTIDE REPEAT (TPR)-LIKE SUPERFAMILY PROTEIN"/>
    <property type="match status" value="1"/>
</dbReference>
<organism evidence="1 2">
    <name type="scientific">Durio zibethinus</name>
    <name type="common">Durian</name>
    <dbReference type="NCBI Taxonomy" id="66656"/>
    <lineage>
        <taxon>Eukaryota</taxon>
        <taxon>Viridiplantae</taxon>
        <taxon>Streptophyta</taxon>
        <taxon>Embryophyta</taxon>
        <taxon>Tracheophyta</taxon>
        <taxon>Spermatophyta</taxon>
        <taxon>Magnoliopsida</taxon>
        <taxon>eudicotyledons</taxon>
        <taxon>Gunneridae</taxon>
        <taxon>Pentapetalae</taxon>
        <taxon>rosids</taxon>
        <taxon>malvids</taxon>
        <taxon>Malvales</taxon>
        <taxon>Malvaceae</taxon>
        <taxon>Helicteroideae</taxon>
        <taxon>Durio</taxon>
    </lineage>
</organism>
<protein>
    <submittedName>
        <fullName evidence="2">Uncharacterized protein LOC111318751</fullName>
    </submittedName>
</protein>
<name>A0A6P6BJS4_DURZI</name>
<accession>A0A6P6BJS4</accession>
<gene>
    <name evidence="2" type="primary">LOC111318751</name>
</gene>
<dbReference type="SUPFAM" id="SSF48452">
    <property type="entry name" value="TPR-like"/>
    <property type="match status" value="1"/>
</dbReference>
<evidence type="ECO:0000313" key="2">
    <source>
        <dbReference type="RefSeq" id="XP_022777359.1"/>
    </source>
</evidence>